<dbReference type="InterPro" id="IPR027256">
    <property type="entry name" value="P-typ_ATPase_IB"/>
</dbReference>
<dbReference type="PANTHER" id="PTHR48085">
    <property type="entry name" value="CADMIUM/ZINC-TRANSPORTING ATPASE HMA2-RELATED"/>
    <property type="match status" value="1"/>
</dbReference>
<dbReference type="Pfam" id="PF00122">
    <property type="entry name" value="E1-E2_ATPase"/>
    <property type="match status" value="1"/>
</dbReference>
<dbReference type="GO" id="GO:0046872">
    <property type="term" value="F:metal ion binding"/>
    <property type="evidence" value="ECO:0007669"/>
    <property type="project" value="UniProtKB-KW"/>
</dbReference>
<dbReference type="OrthoDB" id="1521937at2"/>
<comment type="subcellular location">
    <subcellularLocation>
        <location evidence="10">Cell membrane</location>
    </subcellularLocation>
    <subcellularLocation>
        <location evidence="1">Membrane</location>
    </subcellularLocation>
</comment>
<keyword evidence="10" id="KW-1003">Cell membrane</keyword>
<dbReference type="CDD" id="cd07551">
    <property type="entry name" value="P-type_ATPase_HM_ZosA_PfeT-like"/>
    <property type="match status" value="1"/>
</dbReference>
<dbReference type="PRINTS" id="PR00119">
    <property type="entry name" value="CATATPASE"/>
</dbReference>
<dbReference type="Gene3D" id="3.40.1110.10">
    <property type="entry name" value="Calcium-transporting ATPase, cytoplasmic domain N"/>
    <property type="match status" value="1"/>
</dbReference>
<feature type="transmembrane region" description="Helical" evidence="10">
    <location>
        <begin position="266"/>
        <end position="285"/>
    </location>
</feature>
<evidence type="ECO:0000256" key="7">
    <source>
        <dbReference type="ARBA" id="ARBA00023136"/>
    </source>
</evidence>
<dbReference type="InterPro" id="IPR008250">
    <property type="entry name" value="ATPase_P-typ_transduc_dom_A_sf"/>
</dbReference>
<evidence type="ECO:0000256" key="1">
    <source>
        <dbReference type="ARBA" id="ARBA00004370"/>
    </source>
</evidence>
<dbReference type="GO" id="GO:0016463">
    <property type="term" value="F:P-type zinc transporter activity"/>
    <property type="evidence" value="ECO:0007669"/>
    <property type="project" value="UniProtKB-EC"/>
</dbReference>
<dbReference type="SUPFAM" id="SSF81665">
    <property type="entry name" value="Calcium ATPase, transmembrane domain M"/>
    <property type="match status" value="1"/>
</dbReference>
<dbReference type="InterPro" id="IPR059000">
    <property type="entry name" value="ATPase_P-type_domA"/>
</dbReference>
<feature type="transmembrane region" description="Helical" evidence="10">
    <location>
        <begin position="297"/>
        <end position="321"/>
    </location>
</feature>
<name>A0A368P9R7_9FLAO</name>
<proteinExistence type="inferred from homology"/>
<evidence type="ECO:0000256" key="10">
    <source>
        <dbReference type="RuleBase" id="RU362081"/>
    </source>
</evidence>
<dbReference type="Gene3D" id="1.20.1110.10">
    <property type="entry name" value="Calcium-transporting ATPase, transmembrane domain"/>
    <property type="match status" value="1"/>
</dbReference>
<keyword evidence="13" id="KW-1185">Reference proteome</keyword>
<dbReference type="Gene3D" id="2.70.150.10">
    <property type="entry name" value="Calcium-transporting ATPase, cytoplasmic transduction domain A"/>
    <property type="match status" value="1"/>
</dbReference>
<evidence type="ECO:0000256" key="6">
    <source>
        <dbReference type="ARBA" id="ARBA00022989"/>
    </source>
</evidence>
<dbReference type="Pfam" id="PF00702">
    <property type="entry name" value="Hydrolase"/>
    <property type="match status" value="1"/>
</dbReference>
<dbReference type="RefSeq" id="WP_072347412.1">
    <property type="nucleotide sequence ID" value="NZ_JBLWTE010000001.1"/>
</dbReference>
<keyword evidence="4 10" id="KW-0479">Metal-binding</keyword>
<feature type="domain" description="P-type ATPase A" evidence="11">
    <location>
        <begin position="132"/>
        <end position="246"/>
    </location>
</feature>
<evidence type="ECO:0000256" key="5">
    <source>
        <dbReference type="ARBA" id="ARBA00022967"/>
    </source>
</evidence>
<feature type="transmembrane region" description="Helical" evidence="10">
    <location>
        <begin position="24"/>
        <end position="40"/>
    </location>
</feature>
<evidence type="ECO:0000313" key="12">
    <source>
        <dbReference type="EMBL" id="RCU58539.1"/>
    </source>
</evidence>
<dbReference type="InterPro" id="IPR051014">
    <property type="entry name" value="Cation_Transport_ATPase_IB"/>
</dbReference>
<organism evidence="12 13">
    <name type="scientific">Oceanihabitans sediminis</name>
    <dbReference type="NCBI Taxonomy" id="1812012"/>
    <lineage>
        <taxon>Bacteria</taxon>
        <taxon>Pseudomonadati</taxon>
        <taxon>Bacteroidota</taxon>
        <taxon>Flavobacteriia</taxon>
        <taxon>Flavobacteriales</taxon>
        <taxon>Flavobacteriaceae</taxon>
        <taxon>Oceanihabitans</taxon>
    </lineage>
</organism>
<dbReference type="SUPFAM" id="SSF56784">
    <property type="entry name" value="HAD-like"/>
    <property type="match status" value="1"/>
</dbReference>
<evidence type="ECO:0000256" key="4">
    <source>
        <dbReference type="ARBA" id="ARBA00022723"/>
    </source>
</evidence>
<accession>A0A368P9R7</accession>
<keyword evidence="3 10" id="KW-0812">Transmembrane</keyword>
<reference evidence="12 13" key="1">
    <citation type="submission" date="2018-07" db="EMBL/GenBank/DDBJ databases">
        <title>Oceanihabitans testaceum sp. nov., isolated from marine sediment.</title>
        <authorList>
            <person name="Li C.-M."/>
        </authorList>
    </citation>
    <scope>NUCLEOTIDE SEQUENCE [LARGE SCALE GENOMIC DNA]</scope>
    <source>
        <strain evidence="12 13">S9-10</strain>
    </source>
</reference>
<keyword evidence="5" id="KW-1278">Translocase</keyword>
<dbReference type="InterPro" id="IPR044492">
    <property type="entry name" value="P_typ_ATPase_HD_dom"/>
</dbReference>
<dbReference type="SFLD" id="SFLDG00002">
    <property type="entry name" value="C1.7:_P-type_atpase_like"/>
    <property type="match status" value="1"/>
</dbReference>
<gene>
    <name evidence="12" type="ORF">DU428_03950</name>
</gene>
<keyword evidence="10" id="KW-0067">ATP-binding</keyword>
<dbReference type="AlphaFoldDB" id="A0A368P9R7"/>
<dbReference type="GO" id="GO:0016887">
    <property type="term" value="F:ATP hydrolysis activity"/>
    <property type="evidence" value="ECO:0007669"/>
    <property type="project" value="InterPro"/>
</dbReference>
<evidence type="ECO:0000313" key="13">
    <source>
        <dbReference type="Proteomes" id="UP000252249"/>
    </source>
</evidence>
<dbReference type="EMBL" id="QPIG01000001">
    <property type="protein sequence ID" value="RCU58539.1"/>
    <property type="molecule type" value="Genomic_DNA"/>
</dbReference>
<dbReference type="InterPro" id="IPR001757">
    <property type="entry name" value="P_typ_ATPase"/>
</dbReference>
<dbReference type="InterPro" id="IPR023214">
    <property type="entry name" value="HAD_sf"/>
</dbReference>
<dbReference type="InterPro" id="IPR023299">
    <property type="entry name" value="ATPase_P-typ_cyto_dom_N"/>
</dbReference>
<dbReference type="Proteomes" id="UP000252249">
    <property type="component" value="Unassembled WGS sequence"/>
</dbReference>
<dbReference type="SFLD" id="SFLDS00003">
    <property type="entry name" value="Haloacid_Dehalogenase"/>
    <property type="match status" value="1"/>
</dbReference>
<dbReference type="GO" id="GO:0005886">
    <property type="term" value="C:plasma membrane"/>
    <property type="evidence" value="ECO:0007669"/>
    <property type="project" value="UniProtKB-SubCell"/>
</dbReference>
<keyword evidence="10" id="KW-0547">Nucleotide-binding</keyword>
<keyword evidence="6 10" id="KW-1133">Transmembrane helix</keyword>
<dbReference type="InterPro" id="IPR036412">
    <property type="entry name" value="HAD-like_sf"/>
</dbReference>
<evidence type="ECO:0000256" key="2">
    <source>
        <dbReference type="ARBA" id="ARBA00006024"/>
    </source>
</evidence>
<feature type="transmembrane region" description="Helical" evidence="10">
    <location>
        <begin position="46"/>
        <end position="66"/>
    </location>
</feature>
<comment type="similarity">
    <text evidence="2 10">Belongs to the cation transport ATPase (P-type) (TC 3.A.3) family. Type IB subfamily.</text>
</comment>
<evidence type="ECO:0000256" key="8">
    <source>
        <dbReference type="ARBA" id="ARBA00039097"/>
    </source>
</evidence>
<dbReference type="EC" id="7.2.2.12" evidence="8"/>
<dbReference type="InterPro" id="IPR023298">
    <property type="entry name" value="ATPase_P-typ_TM_dom_sf"/>
</dbReference>
<protein>
    <recommendedName>
        <fullName evidence="8">P-type Zn(2+) transporter</fullName>
        <ecNumber evidence="8">7.2.2.12</ecNumber>
    </recommendedName>
</protein>
<feature type="transmembrane region" description="Helical" evidence="10">
    <location>
        <begin position="610"/>
        <end position="629"/>
    </location>
</feature>
<dbReference type="GO" id="GO:0005524">
    <property type="term" value="F:ATP binding"/>
    <property type="evidence" value="ECO:0007669"/>
    <property type="project" value="UniProtKB-UniRule"/>
</dbReference>
<dbReference type="PROSITE" id="PS00154">
    <property type="entry name" value="ATPASE_E1_E2"/>
    <property type="match status" value="1"/>
</dbReference>
<dbReference type="InterPro" id="IPR018303">
    <property type="entry name" value="ATPase_P-typ_P_site"/>
</dbReference>
<dbReference type="Gene3D" id="3.40.50.1000">
    <property type="entry name" value="HAD superfamily/HAD-like"/>
    <property type="match status" value="1"/>
</dbReference>
<sequence>MNHSKTETHKHDHHNLIFGPKTEIYFSILCGIFLVLGFSMEKLTDLPTWAALVSYILSYFFGGYFISIEAYQKISKGGFDIDFLMILAAIGAAYIGSWAEGALLLFLFSLGHALEHYAMNKAQKSIEALSDLSPKTALIKKGNNIKRIPIEELDVGDIIVVKPNTKIAADGVIITGSSSINQAPITGESMPIDKTAIASTENLPDFKHIDKSHIVFSGTINGDNNIEVLVLKLSKDSTVARLVKMVSEVETQKSPTQRLTKKFEKWYVPIVLIVVTLLCFAYVVIDETFEESLYRAITVLVAASPCALAISTPSAVLSGVARAAQKGVLIKGGKALEDLGSITTIAFDKTGTLTEGKPKLTNINPLNNFDKNEFLQIVLEVESLSNHPLAKSISKEIKEQYHLDFKHIATDIEAIQGKGITALYKGSKVFIGNLKLMQDEGIKVSEATISQMENLLKGGHTVMLVAYEHKIIGVISVMDVPRASAASTLRKLTSIGIKRMIMLTGDHQNVGDAIAKQIGLTEAKGNLLPEDKVSAIESLLATDGEIAMVGDGVNDAPAMALSTVGIAMGAAGSDVALETADVALMSDKIERLPFVIGLSRESKRIIKQNLFISLGVVIILVPVTILGLTNIGLAVLFHEGSTIVVVVNALRLLAYKKYL</sequence>
<dbReference type="NCBIfam" id="TIGR01494">
    <property type="entry name" value="ATPase_P-type"/>
    <property type="match status" value="1"/>
</dbReference>
<feature type="transmembrane region" description="Helical" evidence="10">
    <location>
        <begin position="635"/>
        <end position="654"/>
    </location>
</feature>
<evidence type="ECO:0000256" key="3">
    <source>
        <dbReference type="ARBA" id="ARBA00022692"/>
    </source>
</evidence>
<dbReference type="PANTHER" id="PTHR48085:SF5">
    <property type="entry name" value="CADMIUM_ZINC-TRANSPORTING ATPASE HMA4-RELATED"/>
    <property type="match status" value="1"/>
</dbReference>
<keyword evidence="7 10" id="KW-0472">Membrane</keyword>
<comment type="catalytic activity">
    <reaction evidence="9">
        <text>Zn(2+)(in) + ATP + H2O = Zn(2+)(out) + ADP + phosphate + H(+)</text>
        <dbReference type="Rhea" id="RHEA:20621"/>
        <dbReference type="ChEBI" id="CHEBI:15377"/>
        <dbReference type="ChEBI" id="CHEBI:15378"/>
        <dbReference type="ChEBI" id="CHEBI:29105"/>
        <dbReference type="ChEBI" id="CHEBI:30616"/>
        <dbReference type="ChEBI" id="CHEBI:43474"/>
        <dbReference type="ChEBI" id="CHEBI:456216"/>
        <dbReference type="EC" id="7.2.2.12"/>
    </reaction>
</comment>
<evidence type="ECO:0000256" key="9">
    <source>
        <dbReference type="ARBA" id="ARBA00047308"/>
    </source>
</evidence>
<dbReference type="SFLD" id="SFLDF00027">
    <property type="entry name" value="p-type_atpase"/>
    <property type="match status" value="1"/>
</dbReference>
<evidence type="ECO:0000259" key="11">
    <source>
        <dbReference type="Pfam" id="PF00122"/>
    </source>
</evidence>
<dbReference type="NCBIfam" id="TIGR01525">
    <property type="entry name" value="ATPase-IB_hvy"/>
    <property type="match status" value="1"/>
</dbReference>
<dbReference type="SUPFAM" id="SSF81653">
    <property type="entry name" value="Calcium ATPase, transduction domain A"/>
    <property type="match status" value="1"/>
</dbReference>
<comment type="caution">
    <text evidence="12">The sequence shown here is derived from an EMBL/GenBank/DDBJ whole genome shotgun (WGS) entry which is preliminary data.</text>
</comment>